<dbReference type="Pfam" id="PF13203">
    <property type="entry name" value="DUF2201_N"/>
    <property type="match status" value="1"/>
</dbReference>
<feature type="domain" description="VWA-like" evidence="2">
    <location>
        <begin position="264"/>
        <end position="395"/>
    </location>
</feature>
<feature type="compositionally biased region" description="Low complexity" evidence="1">
    <location>
        <begin position="169"/>
        <end position="178"/>
    </location>
</feature>
<dbReference type="PANTHER" id="PTHR38730">
    <property type="entry name" value="SLL7028 PROTEIN"/>
    <property type="match status" value="1"/>
</dbReference>
<feature type="region of interest" description="Disordered" evidence="1">
    <location>
        <begin position="140"/>
        <end position="179"/>
    </location>
</feature>
<evidence type="ECO:0000313" key="5">
    <source>
        <dbReference type="Proteomes" id="UP000196005"/>
    </source>
</evidence>
<evidence type="ECO:0000313" key="4">
    <source>
        <dbReference type="EMBL" id="ARU47827.1"/>
    </source>
</evidence>
<dbReference type="Gene3D" id="3.40.50.410">
    <property type="entry name" value="von Willebrand factor, type A domain"/>
    <property type="match status" value="1"/>
</dbReference>
<dbReference type="EMBL" id="CP021416">
    <property type="protein sequence ID" value="ARU47827.1"/>
    <property type="molecule type" value="Genomic_DNA"/>
</dbReference>
<dbReference type="Proteomes" id="UP000196005">
    <property type="component" value="Chromosome"/>
</dbReference>
<dbReference type="RefSeq" id="WP_161491975.1">
    <property type="nucleotide sequence ID" value="NZ_CP021416.1"/>
</dbReference>
<dbReference type="KEGG" id="suls:Sdiek1_0658"/>
<protein>
    <submittedName>
        <fullName evidence="4">Uncharacterized protein</fullName>
    </submittedName>
</protein>
<evidence type="ECO:0000259" key="3">
    <source>
        <dbReference type="Pfam" id="PF13203"/>
    </source>
</evidence>
<keyword evidence="5" id="KW-1185">Reference proteome</keyword>
<dbReference type="InterPro" id="IPR018698">
    <property type="entry name" value="VWA-like_dom"/>
</dbReference>
<dbReference type="AlphaFoldDB" id="A0A1Y0HI93"/>
<proteinExistence type="predicted"/>
<gene>
    <name evidence="4" type="ORF">Sdiek1_0658</name>
</gene>
<organism evidence="4 5">
    <name type="scientific">Sulfurospirillum diekertiae</name>
    <dbReference type="NCBI Taxonomy" id="1854492"/>
    <lineage>
        <taxon>Bacteria</taxon>
        <taxon>Pseudomonadati</taxon>
        <taxon>Campylobacterota</taxon>
        <taxon>Epsilonproteobacteria</taxon>
        <taxon>Campylobacterales</taxon>
        <taxon>Sulfurospirillaceae</taxon>
        <taxon>Sulfurospirillum</taxon>
    </lineage>
</organism>
<dbReference type="InterPro" id="IPR025154">
    <property type="entry name" value="Put_metallopeptidase_dom"/>
</dbReference>
<feature type="compositionally biased region" description="Basic and acidic residues" evidence="1">
    <location>
        <begin position="140"/>
        <end position="168"/>
    </location>
</feature>
<name>A0A1Y0HI93_9BACT</name>
<dbReference type="SUPFAM" id="SSF53300">
    <property type="entry name" value="vWA-like"/>
    <property type="match status" value="1"/>
</dbReference>
<reference evidence="5" key="1">
    <citation type="submission" date="2017-05" db="EMBL/GenBank/DDBJ databases">
        <title>Dechlorination kinetics govern the competition between two new strains of the genus Sulfurospirillum.</title>
        <authorList>
            <person name="Buttet G.F."/>
            <person name="Murray A.M."/>
            <person name="Goris T."/>
            <person name="Burion M."/>
            <person name="Lin B."/>
            <person name="Rolle M."/>
            <person name="Maillard J."/>
        </authorList>
    </citation>
    <scope>NUCLEOTIDE SEQUENCE [LARGE SCALE GENOMIC DNA]</scope>
    <source>
        <strain evidence="5">SL2-1</strain>
    </source>
</reference>
<sequence>MATTLSNAKKSLFEKIRIHFLFNHPFLSVLALSIPTRYTNNAKSAFQTDGFSLSIDEEKLSHYSEEEIIYLYAHTLLHIVLKHPLRRKAREELVWNQSCDVVINLILSEFDHVGVIPNDEILDTDLTGLSVEEVYEILHKEQEKKPSSEKEESEKQKSFVYDETKQDLESSNESLQSSEEQEKLDNIIIQALSIAKQATKAYDSLRIEIDTLLKPNINLYDVLKEFLITALFEKTVTYNRPNRKYFEQGIYLPSTQKSKEQLELIIAIDSSGSVSLEEYKTFLGIVKEVCESFYEYSVTLLPFDLHVKEELIVSFDSFNPINSENLFIPKSDGGTNFNAVLDFIDTKYAIRSEQLLMVLSDGEFDIGRSLVCETLFVLSQKKNCAKFERYGRVIQFNL</sequence>
<dbReference type="Pfam" id="PF09967">
    <property type="entry name" value="DUF2201"/>
    <property type="match status" value="1"/>
</dbReference>
<dbReference type="InterPro" id="IPR036465">
    <property type="entry name" value="vWFA_dom_sf"/>
</dbReference>
<accession>A0A1Y0HI93</accession>
<dbReference type="PANTHER" id="PTHR38730:SF1">
    <property type="entry name" value="SLL7028 PROTEIN"/>
    <property type="match status" value="1"/>
</dbReference>
<evidence type="ECO:0000259" key="2">
    <source>
        <dbReference type="Pfam" id="PF09967"/>
    </source>
</evidence>
<feature type="domain" description="Putative metallopeptidase" evidence="3">
    <location>
        <begin position="20"/>
        <end position="255"/>
    </location>
</feature>
<evidence type="ECO:0000256" key="1">
    <source>
        <dbReference type="SAM" id="MobiDB-lite"/>
    </source>
</evidence>